<evidence type="ECO:0000256" key="1">
    <source>
        <dbReference type="SAM" id="MobiDB-lite"/>
    </source>
</evidence>
<evidence type="ECO:0000313" key="3">
    <source>
        <dbReference type="EMBL" id="CEK76815.1"/>
    </source>
</evidence>
<accession>A0A0B7A829</accession>
<name>A0A0B7A829_9EUPU</name>
<proteinExistence type="predicted"/>
<dbReference type="EMBL" id="HACG01029948">
    <property type="protein sequence ID" value="CEK76813.1"/>
    <property type="molecule type" value="Transcribed_RNA"/>
</dbReference>
<feature type="region of interest" description="Disordered" evidence="1">
    <location>
        <begin position="44"/>
        <end position="71"/>
    </location>
</feature>
<dbReference type="EMBL" id="HACG01029952">
    <property type="protein sequence ID" value="CEK76817.1"/>
    <property type="molecule type" value="Transcribed_RNA"/>
</dbReference>
<dbReference type="EMBL" id="HACG01029950">
    <property type="protein sequence ID" value="CEK76815.1"/>
    <property type="molecule type" value="Transcribed_RNA"/>
</dbReference>
<dbReference type="AlphaFoldDB" id="A0A0B7A829"/>
<evidence type="ECO:0000313" key="2">
    <source>
        <dbReference type="EMBL" id="CEK76813.1"/>
    </source>
</evidence>
<feature type="region of interest" description="Disordered" evidence="1">
    <location>
        <begin position="1"/>
        <end position="29"/>
    </location>
</feature>
<evidence type="ECO:0000313" key="4">
    <source>
        <dbReference type="EMBL" id="CEK76817.1"/>
    </source>
</evidence>
<gene>
    <name evidence="4" type="primary">ORF101656</name>
    <name evidence="2" type="synonym">ORF101648</name>
    <name evidence="3" type="synonym">ORF101652</name>
</gene>
<protein>
    <submittedName>
        <fullName evidence="4">Uncharacterized protein</fullName>
    </submittedName>
</protein>
<sequence>MGKEDLSIQRKHEELKDWGLTRETSSRKATTEISCDSLICQKEHKEDIDTNQKGHKEDIDKIADHWSTKGE</sequence>
<reference evidence="4" key="1">
    <citation type="submission" date="2014-12" db="EMBL/GenBank/DDBJ databases">
        <title>Insight into the proteome of Arion vulgaris.</title>
        <authorList>
            <person name="Aradska J."/>
            <person name="Bulat T."/>
            <person name="Smidak R."/>
            <person name="Sarate P."/>
            <person name="Gangsoo J."/>
            <person name="Sialana F."/>
            <person name="Bilban M."/>
            <person name="Lubec G."/>
        </authorList>
    </citation>
    <scope>NUCLEOTIDE SEQUENCE</scope>
    <source>
        <tissue evidence="4">Skin</tissue>
    </source>
</reference>
<organism evidence="4">
    <name type="scientific">Arion vulgaris</name>
    <dbReference type="NCBI Taxonomy" id="1028688"/>
    <lineage>
        <taxon>Eukaryota</taxon>
        <taxon>Metazoa</taxon>
        <taxon>Spiralia</taxon>
        <taxon>Lophotrochozoa</taxon>
        <taxon>Mollusca</taxon>
        <taxon>Gastropoda</taxon>
        <taxon>Heterobranchia</taxon>
        <taxon>Euthyneura</taxon>
        <taxon>Panpulmonata</taxon>
        <taxon>Eupulmonata</taxon>
        <taxon>Stylommatophora</taxon>
        <taxon>Helicina</taxon>
        <taxon>Arionoidea</taxon>
        <taxon>Arionidae</taxon>
        <taxon>Arion</taxon>
    </lineage>
</organism>